<dbReference type="SMART" id="SM00028">
    <property type="entry name" value="TPR"/>
    <property type="match status" value="3"/>
</dbReference>
<evidence type="ECO:0000313" key="4">
    <source>
        <dbReference type="EMBL" id="KAK9733005.1"/>
    </source>
</evidence>
<dbReference type="InterPro" id="IPR039663">
    <property type="entry name" value="AIP/AIPL1/TTC9"/>
</dbReference>
<gene>
    <name evidence="4" type="ORF">RND81_04G037600</name>
</gene>
<evidence type="ECO:0000256" key="3">
    <source>
        <dbReference type="SAM" id="MobiDB-lite"/>
    </source>
</evidence>
<dbReference type="AlphaFoldDB" id="A0AAW1LG46"/>
<dbReference type="EMBL" id="JBDFQZ010000004">
    <property type="protein sequence ID" value="KAK9733005.1"/>
    <property type="molecule type" value="Genomic_DNA"/>
</dbReference>
<reference evidence="4" key="1">
    <citation type="submission" date="2024-03" db="EMBL/GenBank/DDBJ databases">
        <title>WGS assembly of Saponaria officinalis var. Norfolk2.</title>
        <authorList>
            <person name="Jenkins J."/>
            <person name="Shu S."/>
            <person name="Grimwood J."/>
            <person name="Barry K."/>
            <person name="Goodstein D."/>
            <person name="Schmutz J."/>
            <person name="Leebens-Mack J."/>
            <person name="Osbourn A."/>
        </authorList>
    </citation>
    <scope>NUCLEOTIDE SEQUENCE [LARGE SCALE GENOMIC DNA]</scope>
    <source>
        <strain evidence="4">JIC</strain>
    </source>
</reference>
<comment type="caution">
    <text evidence="4">The sequence shown here is derived from an EMBL/GenBank/DDBJ whole genome shotgun (WGS) entry which is preliminary data.</text>
</comment>
<dbReference type="InterPro" id="IPR019734">
    <property type="entry name" value="TPR_rpt"/>
</dbReference>
<feature type="compositionally biased region" description="Basic residues" evidence="3">
    <location>
        <begin position="320"/>
        <end position="334"/>
    </location>
</feature>
<dbReference type="PANTHER" id="PTHR11242:SF0">
    <property type="entry name" value="TPR_REGION DOMAIN-CONTAINING PROTEIN"/>
    <property type="match status" value="1"/>
</dbReference>
<dbReference type="Proteomes" id="UP001443914">
    <property type="component" value="Unassembled WGS sequence"/>
</dbReference>
<evidence type="ECO:0000256" key="1">
    <source>
        <dbReference type="ARBA" id="ARBA00022737"/>
    </source>
</evidence>
<dbReference type="Gene3D" id="1.25.40.10">
    <property type="entry name" value="Tetratricopeptide repeat domain"/>
    <property type="match status" value="1"/>
</dbReference>
<evidence type="ECO:0000256" key="2">
    <source>
        <dbReference type="ARBA" id="ARBA00022803"/>
    </source>
</evidence>
<protein>
    <submittedName>
        <fullName evidence="4">Uncharacterized protein</fullName>
    </submittedName>
</protein>
<feature type="region of interest" description="Disordered" evidence="3">
    <location>
        <begin position="313"/>
        <end position="337"/>
    </location>
</feature>
<proteinExistence type="predicted"/>
<evidence type="ECO:0000313" key="5">
    <source>
        <dbReference type="Proteomes" id="UP001443914"/>
    </source>
</evidence>
<keyword evidence="5" id="KW-1185">Reference proteome</keyword>
<dbReference type="PANTHER" id="PTHR11242">
    <property type="entry name" value="ARYL HYDROCARBON RECEPTOR INTERACTING PROTEIN RELATED"/>
    <property type="match status" value="1"/>
</dbReference>
<keyword evidence="2" id="KW-0802">TPR repeat</keyword>
<accession>A0AAW1LG46</accession>
<organism evidence="4 5">
    <name type="scientific">Saponaria officinalis</name>
    <name type="common">Common soapwort</name>
    <name type="synonym">Lychnis saponaria</name>
    <dbReference type="NCBI Taxonomy" id="3572"/>
    <lineage>
        <taxon>Eukaryota</taxon>
        <taxon>Viridiplantae</taxon>
        <taxon>Streptophyta</taxon>
        <taxon>Embryophyta</taxon>
        <taxon>Tracheophyta</taxon>
        <taxon>Spermatophyta</taxon>
        <taxon>Magnoliopsida</taxon>
        <taxon>eudicotyledons</taxon>
        <taxon>Gunneridae</taxon>
        <taxon>Pentapetalae</taxon>
        <taxon>Caryophyllales</taxon>
        <taxon>Caryophyllaceae</taxon>
        <taxon>Caryophylleae</taxon>
        <taxon>Saponaria</taxon>
    </lineage>
</organism>
<name>A0AAW1LG46_SAPOF</name>
<dbReference type="InterPro" id="IPR011990">
    <property type="entry name" value="TPR-like_helical_dom_sf"/>
</dbReference>
<sequence length="486" mass="54990">MASVCDNFLEAFACSHVSDGFLEDDGWNMMNCFTQLEGSPLIKVKSLKEQGNEFFKQKQFDSTASCYDEACKILSLAIEVVDDYDTKNLSDLAISLNLNLAACALKLFEYEAAKDLCSLVLTSFPINVKALFRRALVSLKLNMLLDAQLDLKKALLVEPKNKDILRELSVVKNKLLVNSNGKRSMVAPSKEEMIREGKRPMPNSVKLVEESLHLAGTSGSGFSAQDKVSSNFDDSQVQSTDCPYSKMDANFVNGQDNAANKMFHFTKKGETLSQLKISTQTYQQLLEGKIVSFHQKFQSSVMTIRILKPTHIEESLNNPSKKKRKRRKSKKAKSKLQVTEEKDIVNPTTTQTQASVILNKHQHFVFSSTRKIRKFFQAKRLLVRNHDQGERPLRHIAPLSTGKFLRSRNVSVSRRYFSKVYVKLKNKRKKTSSYMFYSNVPSKKSALIVNPAPFLLSRSNLCSSNLVIKDKLHLQIGIRFEKGGLY</sequence>
<keyword evidence="1" id="KW-0677">Repeat</keyword>
<dbReference type="SUPFAM" id="SSF48452">
    <property type="entry name" value="TPR-like"/>
    <property type="match status" value="1"/>
</dbReference>